<keyword evidence="2" id="KW-0176">Collagen</keyword>
<dbReference type="Gene3D" id="2.60.120.40">
    <property type="match status" value="1"/>
</dbReference>
<dbReference type="Pfam" id="PF18573">
    <property type="entry name" value="BclA_C"/>
    <property type="match status" value="1"/>
</dbReference>
<reference evidence="2 3" key="1">
    <citation type="submission" date="2020-10" db="EMBL/GenBank/DDBJ databases">
        <title>Connecting structure to function with the recovery of over 1000 high-quality activated sludge metagenome-assembled genomes encoding full-length rRNA genes using long-read sequencing.</title>
        <authorList>
            <person name="Singleton C.M."/>
            <person name="Petriglieri F."/>
            <person name="Kristensen J.M."/>
            <person name="Kirkegaard R.H."/>
            <person name="Michaelsen T.Y."/>
            <person name="Andersen M.H."/>
            <person name="Karst S.M."/>
            <person name="Dueholm M.S."/>
            <person name="Nielsen P.H."/>
            <person name="Albertsen M."/>
        </authorList>
    </citation>
    <scope>NUCLEOTIDE SEQUENCE [LARGE SCALE GENOMIC DNA]</scope>
    <source>
        <strain evidence="2">Ribe_18-Q3-R11-54_MAXAC.273</strain>
    </source>
</reference>
<proteinExistence type="predicted"/>
<evidence type="ECO:0000259" key="1">
    <source>
        <dbReference type="Pfam" id="PF18573"/>
    </source>
</evidence>
<sequence>MNNNSSGSNNTSIGWKSLFTNTTGSKNTAIGNAADVTGGNLTNATAIGYNAKVGASNSLVLGGTGADAVNVGIGTQTPSTTLEVNGQVKISGGSPGLNKVLTSDGTGLATWASPTPPSPEVAYIYNLASAFIAPEDDIPFDTNGSLTAGFIHTPGSTTITILNTGMYKVNFSVSGAEPNQFTLFLNGIPIPGSTYGSGAGTQQNNGQVVFFASAFDIITLRNHSSSSSVNLLSLVGGTESSVNASIIIQKL</sequence>
<name>A0A9D7XSQ3_9BACT</name>
<feature type="domain" description="BclA C-terminal" evidence="1">
    <location>
        <begin position="133"/>
        <end position="250"/>
    </location>
</feature>
<dbReference type="InterPro" id="IPR041415">
    <property type="entry name" value="BclA_C"/>
</dbReference>
<evidence type="ECO:0000313" key="2">
    <source>
        <dbReference type="EMBL" id="MBK9981942.1"/>
    </source>
</evidence>
<dbReference type="InterPro" id="IPR011049">
    <property type="entry name" value="Serralysin-like_metalloprot_C"/>
</dbReference>
<dbReference type="Proteomes" id="UP000808337">
    <property type="component" value="Unassembled WGS sequence"/>
</dbReference>
<accession>A0A9D7XSQ3</accession>
<dbReference type="AlphaFoldDB" id="A0A9D7XSQ3"/>
<organism evidence="2 3">
    <name type="scientific">Candidatus Opimibacter skivensis</name>
    <dbReference type="NCBI Taxonomy" id="2982028"/>
    <lineage>
        <taxon>Bacteria</taxon>
        <taxon>Pseudomonadati</taxon>
        <taxon>Bacteroidota</taxon>
        <taxon>Saprospiria</taxon>
        <taxon>Saprospirales</taxon>
        <taxon>Saprospiraceae</taxon>
        <taxon>Candidatus Opimibacter</taxon>
    </lineage>
</organism>
<dbReference type="EMBL" id="JADKGY010000001">
    <property type="protein sequence ID" value="MBK9981942.1"/>
    <property type="molecule type" value="Genomic_DNA"/>
</dbReference>
<gene>
    <name evidence="2" type="ORF">IPP15_05870</name>
</gene>
<comment type="caution">
    <text evidence="2">The sequence shown here is derived from an EMBL/GenBank/DDBJ whole genome shotgun (WGS) entry which is preliminary data.</text>
</comment>
<dbReference type="Gene3D" id="2.150.10.10">
    <property type="entry name" value="Serralysin-like metalloprotease, C-terminal"/>
    <property type="match status" value="1"/>
</dbReference>
<dbReference type="InterPro" id="IPR008983">
    <property type="entry name" value="Tumour_necrosis_fac-like_dom"/>
</dbReference>
<protein>
    <submittedName>
        <fullName evidence="2">Collagen-like protein</fullName>
    </submittedName>
</protein>
<evidence type="ECO:0000313" key="3">
    <source>
        <dbReference type="Proteomes" id="UP000808337"/>
    </source>
</evidence>